<evidence type="ECO:0000313" key="2">
    <source>
        <dbReference type="EMBL" id="RPD59971.1"/>
    </source>
</evidence>
<dbReference type="AlphaFoldDB" id="A0A5C2S8D0"/>
<dbReference type="GO" id="GO:0003677">
    <property type="term" value="F:DNA binding"/>
    <property type="evidence" value="ECO:0007669"/>
    <property type="project" value="TreeGrafter"/>
</dbReference>
<dbReference type="GO" id="GO:0005634">
    <property type="term" value="C:nucleus"/>
    <property type="evidence" value="ECO:0007669"/>
    <property type="project" value="TreeGrafter"/>
</dbReference>
<accession>A0A5C2S8D0</accession>
<dbReference type="EMBL" id="ML122267">
    <property type="protein sequence ID" value="RPD59971.1"/>
    <property type="molecule type" value="Genomic_DNA"/>
</dbReference>
<evidence type="ECO:0000313" key="3">
    <source>
        <dbReference type="Proteomes" id="UP000313359"/>
    </source>
</evidence>
<dbReference type="OrthoDB" id="2800589at2759"/>
<proteinExistence type="predicted"/>
<dbReference type="STRING" id="1328759.A0A5C2S8D0"/>
<dbReference type="InterPro" id="IPR050863">
    <property type="entry name" value="CenT-Element_Derived"/>
</dbReference>
<feature type="non-terminal residue" evidence="2">
    <location>
        <position position="1"/>
    </location>
</feature>
<protein>
    <submittedName>
        <fullName evidence="2">CENP-B protein</fullName>
    </submittedName>
</protein>
<keyword evidence="3" id="KW-1185">Reference proteome</keyword>
<dbReference type="InterPro" id="IPR004875">
    <property type="entry name" value="DDE_SF_endonuclease_dom"/>
</dbReference>
<name>A0A5C2S8D0_9APHY</name>
<dbReference type="Pfam" id="PF03184">
    <property type="entry name" value="DDE_1"/>
    <property type="match status" value="1"/>
</dbReference>
<reference evidence="2" key="1">
    <citation type="journal article" date="2018" name="Genome Biol. Evol.">
        <title>Genomics and development of Lentinus tigrinus, a white-rot wood-decaying mushroom with dimorphic fruiting bodies.</title>
        <authorList>
            <person name="Wu B."/>
            <person name="Xu Z."/>
            <person name="Knudson A."/>
            <person name="Carlson A."/>
            <person name="Chen N."/>
            <person name="Kovaka S."/>
            <person name="LaButti K."/>
            <person name="Lipzen A."/>
            <person name="Pennachio C."/>
            <person name="Riley R."/>
            <person name="Schakwitz W."/>
            <person name="Umezawa K."/>
            <person name="Ohm R.A."/>
            <person name="Grigoriev I.V."/>
            <person name="Nagy L.G."/>
            <person name="Gibbons J."/>
            <person name="Hibbett D."/>
        </authorList>
    </citation>
    <scope>NUCLEOTIDE SEQUENCE [LARGE SCALE GENOMIC DNA]</scope>
    <source>
        <strain evidence="2">ALCF2SS1-6</strain>
    </source>
</reference>
<evidence type="ECO:0000259" key="1">
    <source>
        <dbReference type="Pfam" id="PF03184"/>
    </source>
</evidence>
<organism evidence="2 3">
    <name type="scientific">Lentinus tigrinus ALCF2SS1-6</name>
    <dbReference type="NCBI Taxonomy" id="1328759"/>
    <lineage>
        <taxon>Eukaryota</taxon>
        <taxon>Fungi</taxon>
        <taxon>Dikarya</taxon>
        <taxon>Basidiomycota</taxon>
        <taxon>Agaricomycotina</taxon>
        <taxon>Agaricomycetes</taxon>
        <taxon>Polyporales</taxon>
        <taxon>Polyporaceae</taxon>
        <taxon>Lentinus</taxon>
    </lineage>
</organism>
<dbReference type="PANTHER" id="PTHR19303:SF74">
    <property type="entry name" value="POGO TRANSPOSABLE ELEMENT WITH KRAB DOMAIN"/>
    <property type="match status" value="1"/>
</dbReference>
<gene>
    <name evidence="2" type="ORF">L227DRAFT_485442</name>
</gene>
<feature type="domain" description="DDE-1" evidence="1">
    <location>
        <begin position="45"/>
        <end position="208"/>
    </location>
</feature>
<feature type="non-terminal residue" evidence="2">
    <location>
        <position position="247"/>
    </location>
</feature>
<sequence length="247" mass="27816">IEPDCIYGSDEVGFSTSLGQKERVIGGKGKTVQHQVRDGNRENITVIPTICADGTAIPPLVIFKGKAFQVKWSQDNPLNASIGYSQKGWTDGEIGIEWIKHFDLRTKAKARGRPQLLLVDGHNSHYTLAFLLYAIAAHILVLCYGSHTTHVYQGLDVVVFGILKTFWREERDRWEREGNRKVTKENFIVIYSRAWIRTATPEVIKSAFEKTGVWPLNRNRISAKAMAPSRETSYCGSLLFTPPSPVR</sequence>
<dbReference type="PANTHER" id="PTHR19303">
    <property type="entry name" value="TRANSPOSON"/>
    <property type="match status" value="1"/>
</dbReference>
<dbReference type="Proteomes" id="UP000313359">
    <property type="component" value="Unassembled WGS sequence"/>
</dbReference>